<evidence type="ECO:0000313" key="2">
    <source>
        <dbReference type="Proteomes" id="UP000305267"/>
    </source>
</evidence>
<dbReference type="PANTHER" id="PTHR14139">
    <property type="entry name" value="CALSYNTENIN"/>
    <property type="match status" value="1"/>
</dbReference>
<accession>A0A5C4L451</accession>
<sequence length="495" mass="48642">MTLSTAQGRLTLSGTTGLTFLQGTGAGDGAMRFFGPVAAINAALDGLRFDPAADRNGAAQISLVTVDPAGATAASTIGATIIPVADIVPDAVATDEDTALSFNAVTGTNGATADTFADTARAVTAVSQGAHGSVAFRPDGTLTYTPAADFAGTDSFTYTVTAGGTTETATVTVTVRPVDDAPVLALSASRGYATGYTEGGPGVAIVDAGVSVTDIDSASLASATAVITNGQAGDALSVAGALPAGIVAHFDPATFTLTLTGAATTAEYQTALSRVRFSSSERDPSTVPRNIDVSVSDGVLRSAVATATVAVTAVNDAPVNGLPAAQATAEDTPLVFSAATGNALTVSDADARNGRITTTLGVLHGTLTLGSAIGVTARDDGTGTVTLTGTVAAINAALEGTRYRPAADYVGVDTLTILTDDGGNTGAGGPKSDTDTLAIAVTAVNDAPVNGVPGPQTVDEDTPLVFAPGNGNALTVADVDAGSGRVTTTLHVQHG</sequence>
<dbReference type="EMBL" id="VDDA01000093">
    <property type="protein sequence ID" value="TNC04109.1"/>
    <property type="molecule type" value="Genomic_DNA"/>
</dbReference>
<dbReference type="OrthoDB" id="7876310at2"/>
<feature type="non-terminal residue" evidence="1">
    <location>
        <position position="495"/>
    </location>
</feature>
<evidence type="ECO:0000313" key="1">
    <source>
        <dbReference type="EMBL" id="TNC04109.1"/>
    </source>
</evidence>
<dbReference type="AlphaFoldDB" id="A0A5C4L451"/>
<reference evidence="1 2" key="1">
    <citation type="submission" date="2019-06" db="EMBL/GenBank/DDBJ databases">
        <title>Genome of Methylobacterium sp. 17Sr1-39.</title>
        <authorList>
            <person name="Seo T."/>
        </authorList>
    </citation>
    <scope>NUCLEOTIDE SEQUENCE [LARGE SCALE GENOMIC DNA]</scope>
    <source>
        <strain evidence="1 2">17Sr1-39</strain>
    </source>
</reference>
<dbReference type="PANTHER" id="PTHR14139:SF2">
    <property type="entry name" value="CALSYNTENIN-1"/>
    <property type="match status" value="1"/>
</dbReference>
<name>A0A5C4L451_9HYPH</name>
<gene>
    <name evidence="1" type="ORF">FF100_36760</name>
</gene>
<keyword evidence="2" id="KW-1185">Reference proteome</keyword>
<organism evidence="1 2">
    <name type="scientific">Methylobacterium terricola</name>
    <dbReference type="NCBI Taxonomy" id="2583531"/>
    <lineage>
        <taxon>Bacteria</taxon>
        <taxon>Pseudomonadati</taxon>
        <taxon>Pseudomonadota</taxon>
        <taxon>Alphaproteobacteria</taxon>
        <taxon>Hyphomicrobiales</taxon>
        <taxon>Methylobacteriaceae</taxon>
        <taxon>Methylobacterium</taxon>
    </lineage>
</organism>
<dbReference type="NCBIfam" id="NF012211">
    <property type="entry name" value="tand_rpt_95"/>
    <property type="match status" value="1"/>
</dbReference>
<dbReference type="Proteomes" id="UP000305267">
    <property type="component" value="Unassembled WGS sequence"/>
</dbReference>
<proteinExistence type="predicted"/>
<protein>
    <submittedName>
        <fullName evidence="1">Tandem-95 repeat protein</fullName>
    </submittedName>
</protein>
<dbReference type="Gene3D" id="2.60.40.3440">
    <property type="match status" value="1"/>
</dbReference>
<dbReference type="Pfam" id="PF17963">
    <property type="entry name" value="Big_9"/>
    <property type="match status" value="1"/>
</dbReference>
<dbReference type="RefSeq" id="WP_139040925.1">
    <property type="nucleotide sequence ID" value="NZ_VDDA01000093.1"/>
</dbReference>
<comment type="caution">
    <text evidence="1">The sequence shown here is derived from an EMBL/GenBank/DDBJ whole genome shotgun (WGS) entry which is preliminary data.</text>
</comment>